<dbReference type="OrthoDB" id="69177at2759"/>
<keyword evidence="4" id="KW-0223">Dioxygenase</keyword>
<dbReference type="VEuPathDB" id="PlasmoDB:PVX_099960"/>
<dbReference type="EC" id="1.14.11.4" evidence="4"/>
<dbReference type="VEuPathDB" id="PlasmoDB:PVPAM_070036000"/>
<proteinExistence type="predicted"/>
<evidence type="ECO:0000313" key="5">
    <source>
        <dbReference type="Proteomes" id="UP000220605"/>
    </source>
</evidence>
<evidence type="ECO:0000256" key="2">
    <source>
        <dbReference type="SAM" id="Phobius"/>
    </source>
</evidence>
<evidence type="ECO:0000256" key="1">
    <source>
        <dbReference type="SAM" id="MobiDB-lite"/>
    </source>
</evidence>
<dbReference type="InterPro" id="IPR057589">
    <property type="entry name" value="GT_PLOD"/>
</dbReference>
<keyword evidence="4" id="KW-0560">Oxidoreductase</keyword>
<dbReference type="AlphaFoldDB" id="A0A564ZUP8"/>
<organism evidence="4 5">
    <name type="scientific">Plasmodium vivax</name>
    <name type="common">malaria parasite P. vivax</name>
    <dbReference type="NCBI Taxonomy" id="5855"/>
    <lineage>
        <taxon>Eukaryota</taxon>
        <taxon>Sar</taxon>
        <taxon>Alveolata</taxon>
        <taxon>Apicomplexa</taxon>
        <taxon>Aconoidasida</taxon>
        <taxon>Haemosporida</taxon>
        <taxon>Plasmodiidae</taxon>
        <taxon>Plasmodium</taxon>
        <taxon>Plasmodium (Plasmodium)</taxon>
    </lineage>
</organism>
<feature type="compositionally biased region" description="Low complexity" evidence="1">
    <location>
        <begin position="339"/>
        <end position="349"/>
    </location>
</feature>
<dbReference type="Proteomes" id="UP000220605">
    <property type="component" value="Chromosome 7"/>
</dbReference>
<dbReference type="Pfam" id="PF25342">
    <property type="entry name" value="GT_PLOD"/>
    <property type="match status" value="1"/>
</dbReference>
<dbReference type="VEuPathDB" id="PlasmoDB:PVP01_0728500"/>
<feature type="region of interest" description="Disordered" evidence="1">
    <location>
        <begin position="330"/>
        <end position="361"/>
    </location>
</feature>
<feature type="domain" description="PLOD1-3-like GT" evidence="3">
    <location>
        <begin position="58"/>
        <end position="144"/>
    </location>
</feature>
<feature type="region of interest" description="Disordered" evidence="1">
    <location>
        <begin position="427"/>
        <end position="451"/>
    </location>
</feature>
<dbReference type="EMBL" id="LT635618">
    <property type="protein sequence ID" value="VUZ94929.1"/>
    <property type="molecule type" value="Genomic_DNA"/>
</dbReference>
<dbReference type="GO" id="GO:0008475">
    <property type="term" value="F:procollagen-lysine 5-dioxygenase activity"/>
    <property type="evidence" value="ECO:0007669"/>
    <property type="project" value="UniProtKB-EC"/>
</dbReference>
<dbReference type="PANTHER" id="PTHR36587:SF2">
    <property type="entry name" value="EXPRESSION SITE-ASSOCIATED GENE 3 (ESAG3)-LIKE PROTEIN"/>
    <property type="match status" value="1"/>
</dbReference>
<keyword evidence="2" id="KW-0472">Membrane</keyword>
<keyword evidence="2" id="KW-1133">Transmembrane helix</keyword>
<accession>A0A564ZUP8</accession>
<sequence>MCKAATIDVTTVGDSMIGGATMGDSTMGDSTMGDPTMGDCTIGGAPLDVAQMKAKIRSSKLHVLTFATHEQGYFKTLQESCSRLNIELTVLGMGKKWEGFITKLVKVKEYIKSCDDHDIVLFVDGFDTFFVQPANVIVERYIVNYDNLFVCTSESTYSTSFFLLRIIENMHLVFHNSIFKNNDNTEWDATRIRDKYKDFTYFYKNLNLLNSGGWISNVFLAKKILQYIPSFIENDQIFLTNLYLDCNYLMKLQQDGPPHGEKNALRNCVPQENAKYYNRIIVDNHNIIFHLFRSKGNVALMSYQDCVQFFPFRPLLSAYYLNGRGDAGDAAAEKEKKNSQNSQNGQASQTEGKNIKIGLASQTEGENKKIGLASQTARKNKKIGLASQTGEKKKKNSVLSSIVEFFRKKKSEEGEITKKEIGTNQRREFHPLGGGNTPKGTPPGKHHTDAHPATWTKQKTILDEVYMDEGQRKIGQIEKTFNYSIIDTHTHTSPCVLHMHCLRNVDEMIRTMGLKNIYSSKWYSNIWYLFYSLKGTLNFNYFSLLFSTVVAFVALLLIQVKYLLEFIKYVDASFGINCIGEDRYVNKAMLLLNDVGYSCFVSFIFAILFWAFYIFNKAMG</sequence>
<evidence type="ECO:0000313" key="4">
    <source>
        <dbReference type="EMBL" id="VUZ94929.1"/>
    </source>
</evidence>
<gene>
    <name evidence="4" type="ORF">PVP01_0728500</name>
</gene>
<dbReference type="CDD" id="cd22997">
    <property type="entry name" value="GT_LH"/>
    <property type="match status" value="1"/>
</dbReference>
<dbReference type="PANTHER" id="PTHR36587">
    <property type="entry name" value="EXPRESSION SITE-ASSOCIATED GENE 3 (ESAG3)-LIKE PROTEIN"/>
    <property type="match status" value="1"/>
</dbReference>
<reference evidence="5" key="1">
    <citation type="submission" date="2016-07" db="EMBL/GenBank/DDBJ databases">
        <authorList>
            <consortium name="Pathogen Informatics"/>
        </authorList>
    </citation>
    <scope>NUCLEOTIDE SEQUENCE [LARGE SCALE GENOMIC DNA]</scope>
</reference>
<dbReference type="VEuPathDB" id="PlasmoDB:PVW1_070035200"/>
<name>A0A564ZUP8_PLAVI</name>
<keyword evidence="2" id="KW-0812">Transmembrane</keyword>
<evidence type="ECO:0000259" key="3">
    <source>
        <dbReference type="Pfam" id="PF25342"/>
    </source>
</evidence>
<feature type="transmembrane region" description="Helical" evidence="2">
    <location>
        <begin position="539"/>
        <end position="558"/>
    </location>
</feature>
<feature type="transmembrane region" description="Helical" evidence="2">
    <location>
        <begin position="595"/>
        <end position="615"/>
    </location>
</feature>
<protein>
    <submittedName>
        <fullName evidence="4">Procollagen lysine 5-dioxygenase, putative</fullName>
        <ecNumber evidence="4">1.14.11.4</ecNumber>
    </submittedName>
</protein>